<protein>
    <submittedName>
        <fullName evidence="1">Uncharacterized protein</fullName>
    </submittedName>
</protein>
<organism evidence="1 2">
    <name type="scientific">Candidatus Clostridium helianthi</name>
    <dbReference type="NCBI Taxonomy" id="3381660"/>
    <lineage>
        <taxon>Bacteria</taxon>
        <taxon>Bacillati</taxon>
        <taxon>Bacillota</taxon>
        <taxon>Clostridia</taxon>
        <taxon>Eubacteriales</taxon>
        <taxon>Clostridiaceae</taxon>
        <taxon>Clostridium</taxon>
    </lineage>
</organism>
<sequence length="118" mass="13727">MINNRLYTNDILILVKAIDLFVAAKNTEYLTDEKHQIDLLAKSARKKFLNHEAKIYVNEIFATCICLNFWKYIILKANSNIKIGLDVKAKSEKYLSEIEYLMSQFDLQLQAFGIDIFS</sequence>
<keyword evidence="2" id="KW-1185">Reference proteome</keyword>
<evidence type="ECO:0000313" key="2">
    <source>
        <dbReference type="Proteomes" id="UP001623600"/>
    </source>
</evidence>
<accession>A0ABW8S131</accession>
<evidence type="ECO:0000313" key="1">
    <source>
        <dbReference type="EMBL" id="MFL0164543.1"/>
    </source>
</evidence>
<gene>
    <name evidence="1" type="ORF">ACJDTP_05590</name>
</gene>
<reference evidence="1 2" key="1">
    <citation type="submission" date="2024-11" db="EMBL/GenBank/DDBJ databases">
        <authorList>
            <person name="Heng Y.C."/>
            <person name="Lim A.C.H."/>
            <person name="Lee J.K.Y."/>
            <person name="Kittelmann S."/>
        </authorList>
    </citation>
    <scope>NUCLEOTIDE SEQUENCE [LARGE SCALE GENOMIC DNA]</scope>
    <source>
        <strain evidence="1 2">WILCCON 0112</strain>
    </source>
</reference>
<name>A0ABW8S131_9CLOT</name>
<dbReference type="RefSeq" id="WP_406760714.1">
    <property type="nucleotide sequence ID" value="NZ_JBJIAB010000005.1"/>
</dbReference>
<comment type="caution">
    <text evidence="1">The sequence shown here is derived from an EMBL/GenBank/DDBJ whole genome shotgun (WGS) entry which is preliminary data.</text>
</comment>
<dbReference type="EMBL" id="JBJIAB010000005">
    <property type="protein sequence ID" value="MFL0164543.1"/>
    <property type="molecule type" value="Genomic_DNA"/>
</dbReference>
<dbReference type="Proteomes" id="UP001623600">
    <property type="component" value="Unassembled WGS sequence"/>
</dbReference>
<proteinExistence type="predicted"/>